<dbReference type="InterPro" id="IPR029062">
    <property type="entry name" value="Class_I_gatase-like"/>
</dbReference>
<evidence type="ECO:0000256" key="1">
    <source>
        <dbReference type="ARBA" id="ARBA00001412"/>
    </source>
</evidence>
<comment type="similarity">
    <text evidence="2">Belongs to the glycosyl hydrolase 42 family.</text>
</comment>
<dbReference type="Pfam" id="PF02449">
    <property type="entry name" value="Glyco_hydro_42"/>
    <property type="match status" value="1"/>
</dbReference>
<evidence type="ECO:0000256" key="7">
    <source>
        <dbReference type="ARBA" id="ARBA00023295"/>
    </source>
</evidence>
<feature type="domain" description="Glycoside hydrolase family 42 N-terminal" evidence="8">
    <location>
        <begin position="54"/>
        <end position="415"/>
    </location>
</feature>
<dbReference type="Pfam" id="PF08532">
    <property type="entry name" value="Glyco_hydro_42M"/>
    <property type="match status" value="1"/>
</dbReference>
<evidence type="ECO:0000259" key="9">
    <source>
        <dbReference type="Pfam" id="PF08532"/>
    </source>
</evidence>
<dbReference type="InterPro" id="IPR017853">
    <property type="entry name" value="GH"/>
</dbReference>
<evidence type="ECO:0000259" key="8">
    <source>
        <dbReference type="Pfam" id="PF02449"/>
    </source>
</evidence>
<comment type="catalytic activity">
    <reaction evidence="1">
        <text>Hydrolysis of terminal non-reducing beta-D-galactose residues in beta-D-galactosides.</text>
        <dbReference type="EC" id="3.2.1.23"/>
    </reaction>
</comment>
<dbReference type="Gene3D" id="3.40.50.880">
    <property type="match status" value="1"/>
</dbReference>
<dbReference type="InterPro" id="IPR013529">
    <property type="entry name" value="Glyco_hydro_42_N"/>
</dbReference>
<evidence type="ECO:0000256" key="6">
    <source>
        <dbReference type="ARBA" id="ARBA00022833"/>
    </source>
</evidence>
<dbReference type="GO" id="GO:0004565">
    <property type="term" value="F:beta-galactosidase activity"/>
    <property type="evidence" value="ECO:0007669"/>
    <property type="project" value="UniProtKB-EC"/>
</dbReference>
<dbReference type="PANTHER" id="PTHR36447">
    <property type="entry name" value="BETA-GALACTOSIDASE GANA"/>
    <property type="match status" value="1"/>
</dbReference>
<dbReference type="PANTHER" id="PTHR36447:SF2">
    <property type="entry name" value="BETA-GALACTOSIDASE YESZ"/>
    <property type="match status" value="1"/>
</dbReference>
<dbReference type="AlphaFoldDB" id="A0A1J5RU30"/>
<dbReference type="InterPro" id="IPR003476">
    <property type="entry name" value="Glyco_hydro_42"/>
</dbReference>
<sequence>MKTISSIVLTTLAIPGALNAQDPRGVPGDSILTGTVYNVFHSEYATDQEFFHAVDRDIPAIAAAHLKDVMIFPMSQWDPATRQLRWTRTDYLVRKIEENHLKFVPLLLKEEQCGSYFPIWKFRELGLWSASDVDNGNPNNRENVDFADPRVYPLVEDYIRQVVGRYGHSPALDFYNVWNEPHYSSTAPHVVERFRGWLLKKYGSLGALNRSWGDDYDDWRDVSPFLNDDWDSSMPQTDWTLFRNELDGELLGRLTALVRSLDPVHPVNANPVGTPFATFGGFGGYNTDNWQFTPYDDFNGASYYPDAWARDHGLNRAPQWFHDLSFDVFRCAAEPKDYILTELYTNAKSGLTLGGYLDADTAREIAWTALANDCKGILWWKWQPFMRGRQSLGRGLTRLDGSLAPRGQAVRDFASVIEQHGRLLRAARLERPQAAIVVDMAGLLKVLQQQGEPRTQTFMYRDIAGVFRALDGANIPVDILRADLGLRPEELRRYKVLILPFQVVMRRETARELEDYVRAGGCVIADARTATLDELDFAYAKNPGGGLDGLFAAERSDWIALPKTFGVHVNAPGVWAGDFDGVDFRENLRVGPEASVEGVFDDDRSPALVRHRFGRGTAWLSAVPLGAGAFEKGARSAADLIVALCRSAGVTPPADYVSASPQIPMIRVHDRGDERVVYVVNAGGEALSGDLRLAYLPGTGPVAVVDLLTGRVLADRSEGAGIRVPLALPAEGVAVLHLKRR</sequence>
<accession>A0A1J5RU30</accession>
<dbReference type="CDD" id="cd03143">
    <property type="entry name" value="A4_beta-galactosidase_middle_domain"/>
    <property type="match status" value="1"/>
</dbReference>
<dbReference type="GO" id="GO:0009341">
    <property type="term" value="C:beta-galactosidase complex"/>
    <property type="evidence" value="ECO:0007669"/>
    <property type="project" value="InterPro"/>
</dbReference>
<dbReference type="SUPFAM" id="SSF52317">
    <property type="entry name" value="Class I glutamine amidotransferase-like"/>
    <property type="match status" value="1"/>
</dbReference>
<dbReference type="InterPro" id="IPR013738">
    <property type="entry name" value="Beta_galactosidase_Trimer"/>
</dbReference>
<name>A0A1J5RU30_9ZZZZ</name>
<dbReference type="SUPFAM" id="SSF51445">
    <property type="entry name" value="(Trans)glycosidases"/>
    <property type="match status" value="1"/>
</dbReference>
<dbReference type="EMBL" id="MLJW01000164">
    <property type="protein sequence ID" value="OIQ95580.1"/>
    <property type="molecule type" value="Genomic_DNA"/>
</dbReference>
<feature type="domain" description="Beta-galactosidase trimerisation" evidence="9">
    <location>
        <begin position="434"/>
        <end position="627"/>
    </location>
</feature>
<evidence type="ECO:0000313" key="10">
    <source>
        <dbReference type="EMBL" id="OIQ95580.1"/>
    </source>
</evidence>
<dbReference type="GO" id="GO:0005975">
    <property type="term" value="P:carbohydrate metabolic process"/>
    <property type="evidence" value="ECO:0007669"/>
    <property type="project" value="InterPro"/>
</dbReference>
<gene>
    <name evidence="10" type="primary">bgaB_2</name>
    <name evidence="10" type="ORF">GALL_224520</name>
</gene>
<dbReference type="GO" id="GO:0046872">
    <property type="term" value="F:metal ion binding"/>
    <property type="evidence" value="ECO:0007669"/>
    <property type="project" value="UniProtKB-KW"/>
</dbReference>
<protein>
    <recommendedName>
        <fullName evidence="3">beta-galactosidase</fullName>
        <ecNumber evidence="3">3.2.1.23</ecNumber>
    </recommendedName>
</protein>
<proteinExistence type="inferred from homology"/>
<evidence type="ECO:0000256" key="5">
    <source>
        <dbReference type="ARBA" id="ARBA00022801"/>
    </source>
</evidence>
<dbReference type="Gene3D" id="3.20.20.80">
    <property type="entry name" value="Glycosidases"/>
    <property type="match status" value="1"/>
</dbReference>
<keyword evidence="6" id="KW-0862">Zinc</keyword>
<evidence type="ECO:0000256" key="4">
    <source>
        <dbReference type="ARBA" id="ARBA00022723"/>
    </source>
</evidence>
<dbReference type="EC" id="3.2.1.23" evidence="3"/>
<reference evidence="10" key="1">
    <citation type="submission" date="2016-10" db="EMBL/GenBank/DDBJ databases">
        <title>Sequence of Gallionella enrichment culture.</title>
        <authorList>
            <person name="Poehlein A."/>
            <person name="Muehling M."/>
            <person name="Daniel R."/>
        </authorList>
    </citation>
    <scope>NUCLEOTIDE SEQUENCE</scope>
</reference>
<comment type="caution">
    <text evidence="10">The sequence shown here is derived from an EMBL/GenBank/DDBJ whole genome shotgun (WGS) entry which is preliminary data.</text>
</comment>
<keyword evidence="4" id="KW-0479">Metal-binding</keyword>
<evidence type="ECO:0000256" key="2">
    <source>
        <dbReference type="ARBA" id="ARBA00005940"/>
    </source>
</evidence>
<keyword evidence="5 10" id="KW-0378">Hydrolase</keyword>
<organism evidence="10">
    <name type="scientific">mine drainage metagenome</name>
    <dbReference type="NCBI Taxonomy" id="410659"/>
    <lineage>
        <taxon>unclassified sequences</taxon>
        <taxon>metagenomes</taxon>
        <taxon>ecological metagenomes</taxon>
    </lineage>
</organism>
<keyword evidence="7 10" id="KW-0326">Glycosidase</keyword>
<evidence type="ECO:0000256" key="3">
    <source>
        <dbReference type="ARBA" id="ARBA00012756"/>
    </source>
</evidence>